<accession>A0ABT1S4M8</accession>
<dbReference type="Gene3D" id="1.25.40.390">
    <property type="match status" value="1"/>
</dbReference>
<evidence type="ECO:0000313" key="1">
    <source>
        <dbReference type="EMBL" id="MCQ4841887.1"/>
    </source>
</evidence>
<feature type="non-terminal residue" evidence="1">
    <location>
        <position position="85"/>
    </location>
</feature>
<reference evidence="1 2" key="1">
    <citation type="submission" date="2022-06" db="EMBL/GenBank/DDBJ databases">
        <title>Isolation of gut microbiota from human fecal samples.</title>
        <authorList>
            <person name="Pamer E.G."/>
            <person name="Barat B."/>
            <person name="Waligurski E."/>
            <person name="Medina S."/>
            <person name="Paddock L."/>
            <person name="Mostad J."/>
        </authorList>
    </citation>
    <scope>NUCLEOTIDE SEQUENCE [LARGE SCALE GENOMIC DNA]</scope>
    <source>
        <strain evidence="1 2">DFI.9.73</strain>
    </source>
</reference>
<keyword evidence="2" id="KW-1185">Reference proteome</keyword>
<proteinExistence type="predicted"/>
<evidence type="ECO:0000313" key="2">
    <source>
        <dbReference type="Proteomes" id="UP001524473"/>
    </source>
</evidence>
<dbReference type="Pfam" id="PF12741">
    <property type="entry name" value="SusD-like"/>
    <property type="match status" value="1"/>
</dbReference>
<feature type="non-terminal residue" evidence="1">
    <location>
        <position position="1"/>
    </location>
</feature>
<dbReference type="EMBL" id="JANFZH010000136">
    <property type="protein sequence ID" value="MCQ4841887.1"/>
    <property type="molecule type" value="Genomic_DNA"/>
</dbReference>
<protein>
    <submittedName>
        <fullName evidence="1">SusD/RagB family nutrient-binding outer membrane lipoprotein</fullName>
    </submittedName>
</protein>
<dbReference type="InterPro" id="IPR011990">
    <property type="entry name" value="TPR-like_helical_dom_sf"/>
</dbReference>
<dbReference type="SUPFAM" id="SSF48452">
    <property type="entry name" value="TPR-like"/>
    <property type="match status" value="1"/>
</dbReference>
<comment type="caution">
    <text evidence="1">The sequence shown here is derived from an EMBL/GenBank/DDBJ whole genome shotgun (WGS) entry which is preliminary data.</text>
</comment>
<gene>
    <name evidence="1" type="ORF">NE695_18475</name>
</gene>
<dbReference type="InterPro" id="IPR024302">
    <property type="entry name" value="SusD-like"/>
</dbReference>
<keyword evidence="1" id="KW-0449">Lipoprotein</keyword>
<organism evidence="1 2">
    <name type="scientific">Neglectibacter timonensis</name>
    <dbReference type="NCBI Taxonomy" id="1776382"/>
    <lineage>
        <taxon>Bacteria</taxon>
        <taxon>Bacillati</taxon>
        <taxon>Bacillota</taxon>
        <taxon>Clostridia</taxon>
        <taxon>Eubacteriales</taxon>
        <taxon>Oscillospiraceae</taxon>
        <taxon>Neglectibacter</taxon>
    </lineage>
</organism>
<name>A0ABT1S4M8_9FIRM</name>
<sequence length="85" mass="9634">KYANSLKLRMAMRLSYIDEQTAKAKAAEAIADGVITENADNAKLQPELNRTALLWNSWQDHAIGADILCYMNGYKDPRRAKMFTQ</sequence>
<dbReference type="Proteomes" id="UP001524473">
    <property type="component" value="Unassembled WGS sequence"/>
</dbReference>